<dbReference type="FunFam" id="3.40.50.150:FF:000033">
    <property type="entry name" value="Histone-lysine N-methyltransferase, H3 lysine-79 specific"/>
    <property type="match status" value="1"/>
</dbReference>
<reference evidence="14" key="1">
    <citation type="submission" date="2014-07" db="EMBL/GenBank/DDBJ databases">
        <title>Draft genome sequence of the yeast Pseudozyma antarctica JCM 10317 known as a producer of lipase B which used in a wide range of industrial applications.</title>
        <authorList>
            <person name="Morita T."/>
            <person name="Saika A."/>
            <person name="Koike H."/>
        </authorList>
    </citation>
    <scope>NUCLEOTIDE SEQUENCE</scope>
    <source>
        <strain evidence="14">JCM 10317</strain>
    </source>
</reference>
<comment type="function">
    <text evidence="11">Histone methyltransferase that specifically trimethylates histone H3 to form H3K79me3. This methylation is required for telomere silencing and for the pachytene checkpoint during the meiotic cell cycle by allowing the recruitment of RAD9 to double strand breaks. Nucleosomes are preferred as substrate compared to free histone.</text>
</comment>
<dbReference type="Gene3D" id="1.10.260.170">
    <property type="match status" value="1"/>
</dbReference>
<evidence type="ECO:0000256" key="9">
    <source>
        <dbReference type="ARBA" id="ARBA00029821"/>
    </source>
</evidence>
<dbReference type="AlphaFoldDB" id="A0A081CK63"/>
<keyword evidence="15" id="KW-1185">Reference proteome</keyword>
<dbReference type="GO" id="GO:0032259">
    <property type="term" value="P:methylation"/>
    <property type="evidence" value="ECO:0007669"/>
    <property type="project" value="UniProtKB-KW"/>
</dbReference>
<evidence type="ECO:0000256" key="1">
    <source>
        <dbReference type="ARBA" id="ARBA00004123"/>
    </source>
</evidence>
<evidence type="ECO:0000256" key="2">
    <source>
        <dbReference type="ARBA" id="ARBA00012190"/>
    </source>
</evidence>
<dbReference type="EMBL" id="DF830083">
    <property type="protein sequence ID" value="GAK67059.1"/>
    <property type="molecule type" value="Genomic_DNA"/>
</dbReference>
<organism evidence="14">
    <name type="scientific">Pseudozyma antarctica</name>
    <name type="common">Yeast</name>
    <name type="synonym">Candida antarctica</name>
    <dbReference type="NCBI Taxonomy" id="84753"/>
    <lineage>
        <taxon>Eukaryota</taxon>
        <taxon>Fungi</taxon>
        <taxon>Dikarya</taxon>
        <taxon>Basidiomycota</taxon>
        <taxon>Ustilaginomycotina</taxon>
        <taxon>Ustilaginomycetes</taxon>
        <taxon>Ustilaginales</taxon>
        <taxon>Ustilaginaceae</taxon>
        <taxon>Moesziomyces</taxon>
    </lineage>
</organism>
<feature type="compositionally biased region" description="Low complexity" evidence="12">
    <location>
        <begin position="195"/>
        <end position="209"/>
    </location>
</feature>
<comment type="subcellular location">
    <subcellularLocation>
        <location evidence="1 11">Nucleus</location>
    </subcellularLocation>
</comment>
<feature type="compositionally biased region" description="Low complexity" evidence="12">
    <location>
        <begin position="99"/>
        <end position="115"/>
    </location>
</feature>
<dbReference type="PROSITE" id="PS51569">
    <property type="entry name" value="DOT1"/>
    <property type="match status" value="1"/>
</dbReference>
<evidence type="ECO:0000256" key="7">
    <source>
        <dbReference type="ARBA" id="ARBA00022853"/>
    </source>
</evidence>
<dbReference type="RefSeq" id="XP_014654712.1">
    <property type="nucleotide sequence ID" value="XM_014799226.1"/>
</dbReference>
<evidence type="ECO:0000256" key="5">
    <source>
        <dbReference type="ARBA" id="ARBA00022679"/>
    </source>
</evidence>
<proteinExistence type="inferred from homology"/>
<feature type="compositionally biased region" description="Basic and acidic residues" evidence="12">
    <location>
        <begin position="262"/>
        <end position="278"/>
    </location>
</feature>
<dbReference type="GO" id="GO:0005634">
    <property type="term" value="C:nucleus"/>
    <property type="evidence" value="ECO:0007669"/>
    <property type="project" value="UniProtKB-SubCell"/>
</dbReference>
<evidence type="ECO:0000256" key="12">
    <source>
        <dbReference type="SAM" id="MobiDB-lite"/>
    </source>
</evidence>
<comment type="similarity">
    <text evidence="11">Belongs to the class I-like SAM-binding methyltransferase superfamily. DOT1 family.</text>
</comment>
<feature type="compositionally biased region" description="Acidic residues" evidence="12">
    <location>
        <begin position="229"/>
        <end position="239"/>
    </location>
</feature>
<dbReference type="EC" id="2.1.1.360" evidence="2 11"/>
<feature type="compositionally biased region" description="Polar residues" evidence="12">
    <location>
        <begin position="524"/>
        <end position="542"/>
    </location>
</feature>
<dbReference type="GO" id="GO:0000077">
    <property type="term" value="P:DNA damage checkpoint signaling"/>
    <property type="evidence" value="ECO:0007669"/>
    <property type="project" value="TreeGrafter"/>
</dbReference>
<dbReference type="InterPro" id="IPR030445">
    <property type="entry name" value="H3-K79_meTrfase"/>
</dbReference>
<feature type="compositionally biased region" description="Basic residues" evidence="12">
    <location>
        <begin position="210"/>
        <end position="225"/>
    </location>
</feature>
<feature type="region of interest" description="Disordered" evidence="12">
    <location>
        <begin position="471"/>
        <end position="499"/>
    </location>
</feature>
<gene>
    <name evidence="14" type="ORF">PAN0_016d5285</name>
</gene>
<dbReference type="GO" id="GO:0140956">
    <property type="term" value="F:histone H3K79 trimethyltransferase activity"/>
    <property type="evidence" value="ECO:0007669"/>
    <property type="project" value="UniProtKB-EC"/>
</dbReference>
<feature type="domain" description="DOT1" evidence="13">
    <location>
        <begin position="513"/>
        <end position="824"/>
    </location>
</feature>
<evidence type="ECO:0000256" key="3">
    <source>
        <dbReference type="ARBA" id="ARBA00020987"/>
    </source>
</evidence>
<evidence type="ECO:0000256" key="10">
    <source>
        <dbReference type="ARBA" id="ARBA00047770"/>
    </source>
</evidence>
<feature type="region of interest" description="Disordered" evidence="12">
    <location>
        <begin position="444"/>
        <end position="463"/>
    </location>
</feature>
<comment type="miscellaneous">
    <text evidence="11">In contrast to other lysine histone methyltransferases, it does not contain a SET domain, suggesting the existence of another mechanism for methylation of lysine residues of histones.</text>
</comment>
<keyword evidence="4 11" id="KW-0489">Methyltransferase</keyword>
<evidence type="ECO:0000259" key="13">
    <source>
        <dbReference type="PROSITE" id="PS51569"/>
    </source>
</evidence>
<evidence type="ECO:0000256" key="6">
    <source>
        <dbReference type="ARBA" id="ARBA00022691"/>
    </source>
</evidence>
<keyword evidence="8 11" id="KW-0539">Nucleus</keyword>
<dbReference type="SUPFAM" id="SSF53335">
    <property type="entry name" value="S-adenosyl-L-methionine-dependent methyltransferases"/>
    <property type="match status" value="1"/>
</dbReference>
<dbReference type="PANTHER" id="PTHR21451:SF0">
    <property type="entry name" value="HISTONE-LYSINE N-METHYLTRANSFERASE, H3 LYSINE-79 SPECIFIC"/>
    <property type="match status" value="1"/>
</dbReference>
<feature type="region of interest" description="Disordered" evidence="12">
    <location>
        <begin position="187"/>
        <end position="278"/>
    </location>
</feature>
<evidence type="ECO:0000313" key="14">
    <source>
        <dbReference type="EMBL" id="GAK67059.1"/>
    </source>
</evidence>
<keyword evidence="6 11" id="KW-0949">S-adenosyl-L-methionine</keyword>
<feature type="compositionally biased region" description="Basic and acidic residues" evidence="12">
    <location>
        <begin position="444"/>
        <end position="462"/>
    </location>
</feature>
<evidence type="ECO:0000313" key="15">
    <source>
        <dbReference type="Proteomes" id="UP000053758"/>
    </source>
</evidence>
<dbReference type="Proteomes" id="UP000053758">
    <property type="component" value="Unassembled WGS sequence"/>
</dbReference>
<dbReference type="InterPro" id="IPR029063">
    <property type="entry name" value="SAM-dependent_MTases_sf"/>
</dbReference>
<keyword evidence="7 11" id="KW-0156">Chromatin regulator</keyword>
<evidence type="ECO:0000256" key="4">
    <source>
        <dbReference type="ARBA" id="ARBA00022603"/>
    </source>
</evidence>
<feature type="region of interest" description="Disordered" evidence="12">
    <location>
        <begin position="99"/>
        <end position="163"/>
    </location>
</feature>
<sequence>MQGSSLCSRAPVKLAFRTETQLHLSSASSSSVQLIDLGSYLHRFHSRTSPLIRLGGSHLRLSARLRSHHRCVSIHASPLATACAMINFFGGKAAASSSSSSKPASSAASAASSPSTHSTQTKKAKPSVPAVTVTTIKKKVAAPPKPSAEPRDPIAALSGYNSKNALPEEKRRRIIEERLAAQRQKSIESSLEAQLRAPVKSSSSSSKASSRSKPKPKPKRLKKRRVDSDSDSLSDDDLDATSKRPSRLGSSAPSTPRGSKRASVDPHPHTDSYQKVGREGVLPNYTVPRDIVAPAFAAADDATTSSPPTKPISSADIVASNFKSFGPYFHGLGDAPRAVLEYPGPGASEEFLLLVPKDADEYDPLMELLATVRAIVTHYLTPEQRTAFGSLDSLEVSNNAGMILPSATNAAATSTSSAAHTDAAAAALADSTDTARANGVRAKSADLLDTEGSKASRRDELIGRSTEAFEAGAKTPEPQTGHVVAHTAPVSPSSAGSTAAHASVAKTALVNQAMLRLDSPAPTEASQASQASDGSHPSSTDPDSILRSFTKARNRRDGPLFMRTLARFNAALVALRDSGALAANIAALGKATGVPEGIWRLVQDQVYARIVGPRVEELGRYTAFSDNVYGELLPRFMSEIAQLTQLGPGKVFVDLGSGVGNLLIQTSLQTGAEAYGCEMMPIPAGLAAEQIGEAQARWAAWGLRGGGEVEAWLGDFGEHTGVREVLKRADVVLVNNYAFLPKTNDNLSLLFLDLPDGAQVVSLKPFVPPDFRLTQRTLSSPLAILRVTERLYTSGCVSWADGGGKYYIQTVDRSLVREFLERLNGDAGRVKSRSKRRDASEEQGSDLMVGQDVRRKRWKAAIDSEDDDDIL</sequence>
<evidence type="ECO:0000256" key="11">
    <source>
        <dbReference type="RuleBase" id="RU271113"/>
    </source>
</evidence>
<comment type="catalytic activity">
    <reaction evidence="10 11">
        <text>L-lysyl(79)-[histone H3] + 3 S-adenosyl-L-methionine = N(6),N(6),N(6)-trimethyl-L-lysyl(79)-[histone H3] + 3 S-adenosyl-L-homocysteine + 3 H(+)</text>
        <dbReference type="Rhea" id="RHEA:60328"/>
        <dbReference type="Rhea" id="RHEA-COMP:15549"/>
        <dbReference type="Rhea" id="RHEA-COMP:15552"/>
        <dbReference type="ChEBI" id="CHEBI:15378"/>
        <dbReference type="ChEBI" id="CHEBI:29969"/>
        <dbReference type="ChEBI" id="CHEBI:57856"/>
        <dbReference type="ChEBI" id="CHEBI:59789"/>
        <dbReference type="ChEBI" id="CHEBI:61961"/>
        <dbReference type="EC" id="2.1.1.360"/>
    </reaction>
</comment>
<dbReference type="GO" id="GO:0006281">
    <property type="term" value="P:DNA repair"/>
    <property type="evidence" value="ECO:0007669"/>
    <property type="project" value="TreeGrafter"/>
</dbReference>
<feature type="compositionally biased region" description="Polar residues" evidence="12">
    <location>
        <begin position="248"/>
        <end position="257"/>
    </location>
</feature>
<comment type="activity regulation">
    <text evidence="11">Ubiquitination of histone H2B to form H2BK123ub1 is required for efficient DOT1 methyltransferase activity on histone H3.</text>
</comment>
<dbReference type="InterPro" id="IPR025789">
    <property type="entry name" value="DOT1_dom"/>
</dbReference>
<name>A0A081CK63_PSEA2</name>
<feature type="region of interest" description="Disordered" evidence="12">
    <location>
        <begin position="520"/>
        <end position="545"/>
    </location>
</feature>
<dbReference type="PANTHER" id="PTHR21451">
    <property type="entry name" value="HISTONE H3 METHYLTRANSFERASE"/>
    <property type="match status" value="1"/>
</dbReference>
<dbReference type="Pfam" id="PF08123">
    <property type="entry name" value="DOT1"/>
    <property type="match status" value="1"/>
</dbReference>
<dbReference type="HOGENOM" id="CLU_020139_0_0_1"/>
<dbReference type="GeneID" id="26306159"/>
<evidence type="ECO:0000256" key="8">
    <source>
        <dbReference type="ARBA" id="ARBA00023242"/>
    </source>
</evidence>
<accession>A0A081CK63</accession>
<protein>
    <recommendedName>
        <fullName evidence="3 11">Histone-lysine N-methyltransferase, H3 lysine-79 specific</fullName>
        <ecNumber evidence="2 11">2.1.1.360</ecNumber>
    </recommendedName>
    <alternativeName>
        <fullName evidence="9 11">Histone H3-K79 methyltransferase</fullName>
    </alternativeName>
</protein>
<dbReference type="Gene3D" id="3.40.50.150">
    <property type="entry name" value="Vaccinia Virus protein VP39"/>
    <property type="match status" value="1"/>
</dbReference>
<keyword evidence="5 11" id="KW-0808">Transferase</keyword>